<dbReference type="AlphaFoldDB" id="Q0AVL7"/>
<keyword evidence="3" id="KW-1185">Reference proteome</keyword>
<dbReference type="EMBL" id="CP000448">
    <property type="protein sequence ID" value="ABI69237.1"/>
    <property type="molecule type" value="Genomic_DNA"/>
</dbReference>
<dbReference type="RefSeq" id="WP_011641330.1">
    <property type="nucleotide sequence ID" value="NC_008346.1"/>
</dbReference>
<dbReference type="eggNOG" id="COG4641">
    <property type="taxonomic scope" value="Bacteria"/>
</dbReference>
<sequence>MRVLVTTGDFSHYLSPNFHYLLTELGKMVDLQLWYWSGDINEIIRSLGAKPDFVFINEFAETNSPIITGLAGLSLPWAVLLHDLHYEIEARTRMLREINAPGIFSIYRDRFSDWYPEFWPKFRWLPHHANTDVFYDYALNRDIDYLMLGAVHESIYPLRCRILEKMSDKPGFVYHEHPGYRNFSEEDGALVGTRYAWEINRAKIFFSCDSIFRYPLAKYYEVLACKTLLLASASQELADLGFLPGVHFVDINEYDFEEKAEYYLQHEEERLQIAEQGYEMVRTHHYTARRALDLKIAIEEICRDWPGAQLSTGKQPFSSHSRIRIKKGVRL</sequence>
<dbReference type="Proteomes" id="UP000001968">
    <property type="component" value="Chromosome"/>
</dbReference>
<accession>Q0AVL7</accession>
<dbReference type="HOGENOM" id="CLU_899668_0_0_9"/>
<feature type="domain" description="Spore protein YkvP/CgeB glycosyl transferase-like" evidence="1">
    <location>
        <begin position="160"/>
        <end position="293"/>
    </location>
</feature>
<proteinExistence type="predicted"/>
<dbReference type="Pfam" id="PF13524">
    <property type="entry name" value="Glyco_trans_1_2"/>
    <property type="match status" value="1"/>
</dbReference>
<dbReference type="STRING" id="335541.Swol_1940"/>
<dbReference type="InterPro" id="IPR055259">
    <property type="entry name" value="YkvP/CgeB_Glyco_trans-like"/>
</dbReference>
<evidence type="ECO:0000313" key="3">
    <source>
        <dbReference type="Proteomes" id="UP000001968"/>
    </source>
</evidence>
<organism evidence="2 3">
    <name type="scientific">Syntrophomonas wolfei subsp. wolfei (strain DSM 2245B / Goettingen)</name>
    <dbReference type="NCBI Taxonomy" id="335541"/>
    <lineage>
        <taxon>Bacteria</taxon>
        <taxon>Bacillati</taxon>
        <taxon>Bacillota</taxon>
        <taxon>Clostridia</taxon>
        <taxon>Eubacteriales</taxon>
        <taxon>Syntrophomonadaceae</taxon>
        <taxon>Syntrophomonas</taxon>
    </lineage>
</organism>
<evidence type="ECO:0000313" key="2">
    <source>
        <dbReference type="EMBL" id="ABI69237.1"/>
    </source>
</evidence>
<evidence type="ECO:0000259" key="1">
    <source>
        <dbReference type="Pfam" id="PF13524"/>
    </source>
</evidence>
<protein>
    <recommendedName>
        <fullName evidence="1">Spore protein YkvP/CgeB glycosyl transferase-like domain-containing protein</fullName>
    </recommendedName>
</protein>
<reference evidence="3" key="1">
    <citation type="journal article" date="2010" name="Environ. Microbiol.">
        <title>The genome of Syntrophomonas wolfei: new insights into syntrophic metabolism and biohydrogen production.</title>
        <authorList>
            <person name="Sieber J.R."/>
            <person name="Sims D.R."/>
            <person name="Han C."/>
            <person name="Kim E."/>
            <person name="Lykidis A."/>
            <person name="Lapidus A.L."/>
            <person name="McDonnald E."/>
            <person name="Rohlin L."/>
            <person name="Culley D.E."/>
            <person name="Gunsalus R."/>
            <person name="McInerney M.J."/>
        </authorList>
    </citation>
    <scope>NUCLEOTIDE SEQUENCE [LARGE SCALE GENOMIC DNA]</scope>
    <source>
        <strain evidence="3">DSM 2245B / Goettingen</strain>
    </source>
</reference>
<dbReference type="OrthoDB" id="1938560at2"/>
<dbReference type="KEGG" id="swo:Swol_1940"/>
<gene>
    <name evidence="2" type="ordered locus">Swol_1940</name>
</gene>
<name>Q0AVL7_SYNWW</name>